<dbReference type="InterPro" id="IPR011009">
    <property type="entry name" value="Kinase-like_dom_sf"/>
</dbReference>
<dbReference type="KEGG" id="uam:UABAM_05803"/>
<dbReference type="GO" id="GO:0005524">
    <property type="term" value="F:ATP binding"/>
    <property type="evidence" value="ECO:0007669"/>
    <property type="project" value="InterPro"/>
</dbReference>
<gene>
    <name evidence="2" type="ORF">UABAM_05803</name>
</gene>
<dbReference type="AlphaFoldDB" id="A0A5S9F795"/>
<feature type="domain" description="Protein kinase" evidence="1">
    <location>
        <begin position="529"/>
        <end position="837"/>
    </location>
</feature>
<sequence>MPKEYTIQCPQCNSCVQIRIQPVNALIHLLCCKCNRVIFNSTDNTNNANVQPSFSNKVKSHGNVTLANRYRVIKQTEEDRYTRIYTAEDMSTGKKVFIRVFALKGEKVCEQFRPSMKFKHQNLYNYHDLGVHNGRYFAVYDFVEGDTLQYCLEQRRIIPRHVVSIILSIAKAIQYLHSNDYTGAEILSKNILISKDWSIRLQKYNDHIFINLDLDQHRSCLGISEGVAEMPLERIRNSKKGRTTASDVYALGAVLFEALTGVKVFSEYRTLDKLFYAKLKNNYKRIGEYNPYLSEKLVKIVECAMHHDAEQRLTLDDMIHQLQQALQLENQLNSVRELDDKVVQHFFQKNVEETLCTLETSMGDILEEDVDNKKVNGRYLLKRQLGTNSFLVFDEQQHRLAAMKVIKDVHSFSLLDKILKIASKPVRGVVEWYHCEQKATGYFLLLQKYMRGENLEIVLQKKAILTPHKVVDLCLQIVDALQYLHENKIACGDLTLRDIFVDIDNENKVCLVNPYLYHIKNSLIKQRPFEELVALDIGFVGSLLQKLLNFSTQASKIIHPPIYETMKSIIDEMTNHHSSLKQIKEKLQLEMVYNLFCNACGWYTKIQQDENWTCRVCKMHLQMDKEFPEAKYLFKSQVSETVFDVWDLNENAYVAYCFSQNIDKEKLKTLCFHQPLGIMRYMDFWQKNSKTYVVCEPLEGIALSEIIHKTDVSRLLNIIEKVGVILERLHRLHLVHGNLNVQNVLVNGRDVLLVDLQLSVEKNVDCECCDPLKKVNSTCDIYSLGIIIESIFSRAEFCNYKHYVASLIARLIAPESRFASMKEFLDELREVKQQFLL</sequence>
<dbReference type="Gene3D" id="1.10.510.10">
    <property type="entry name" value="Transferase(Phosphotransferase) domain 1"/>
    <property type="match status" value="3"/>
</dbReference>
<dbReference type="Pfam" id="PF06293">
    <property type="entry name" value="Kdo"/>
    <property type="match status" value="1"/>
</dbReference>
<reference evidence="2 3" key="1">
    <citation type="submission" date="2019-08" db="EMBL/GenBank/DDBJ databases">
        <title>Complete genome sequence of Candidatus Uab amorphum.</title>
        <authorList>
            <person name="Shiratori T."/>
            <person name="Suzuki S."/>
            <person name="Kakizawa Y."/>
            <person name="Ishida K."/>
        </authorList>
    </citation>
    <scope>NUCLEOTIDE SEQUENCE [LARGE SCALE GENOMIC DNA]</scope>
    <source>
        <strain evidence="2 3">SRT547</strain>
    </source>
</reference>
<dbReference type="PANTHER" id="PTHR24361">
    <property type="entry name" value="MITOGEN-ACTIVATED KINASE KINASE KINASE"/>
    <property type="match status" value="1"/>
</dbReference>
<keyword evidence="3" id="KW-1185">Reference proteome</keyword>
<dbReference type="EMBL" id="AP019860">
    <property type="protein sequence ID" value="BBM87394.1"/>
    <property type="molecule type" value="Genomic_DNA"/>
</dbReference>
<evidence type="ECO:0000313" key="3">
    <source>
        <dbReference type="Proteomes" id="UP000326354"/>
    </source>
</evidence>
<dbReference type="RefSeq" id="WP_151971416.1">
    <property type="nucleotide sequence ID" value="NZ_AP019860.1"/>
</dbReference>
<dbReference type="SUPFAM" id="SSF56112">
    <property type="entry name" value="Protein kinase-like (PK-like)"/>
    <property type="match status" value="3"/>
</dbReference>
<dbReference type="GO" id="GO:0005737">
    <property type="term" value="C:cytoplasm"/>
    <property type="evidence" value="ECO:0007669"/>
    <property type="project" value="TreeGrafter"/>
</dbReference>
<dbReference type="InterPro" id="IPR001245">
    <property type="entry name" value="Ser-Thr/Tyr_kinase_cat_dom"/>
</dbReference>
<evidence type="ECO:0000259" key="1">
    <source>
        <dbReference type="PROSITE" id="PS50011"/>
    </source>
</evidence>
<dbReference type="InterPro" id="IPR000719">
    <property type="entry name" value="Prot_kinase_dom"/>
</dbReference>
<protein>
    <submittedName>
        <fullName evidence="2">Protein kinase</fullName>
    </submittedName>
</protein>
<organism evidence="2 3">
    <name type="scientific">Uabimicrobium amorphum</name>
    <dbReference type="NCBI Taxonomy" id="2596890"/>
    <lineage>
        <taxon>Bacteria</taxon>
        <taxon>Pseudomonadati</taxon>
        <taxon>Planctomycetota</taxon>
        <taxon>Candidatus Uabimicrobiia</taxon>
        <taxon>Candidatus Uabimicrobiales</taxon>
        <taxon>Candidatus Uabimicrobiaceae</taxon>
        <taxon>Candidatus Uabimicrobium</taxon>
    </lineage>
</organism>
<dbReference type="Pfam" id="PF07714">
    <property type="entry name" value="PK_Tyr_Ser-Thr"/>
    <property type="match status" value="1"/>
</dbReference>
<keyword evidence="2" id="KW-0418">Kinase</keyword>
<keyword evidence="2" id="KW-0808">Transferase</keyword>
<feature type="domain" description="Protein kinase" evidence="1">
    <location>
        <begin position="70"/>
        <end position="326"/>
    </location>
</feature>
<dbReference type="GO" id="GO:0004674">
    <property type="term" value="F:protein serine/threonine kinase activity"/>
    <property type="evidence" value="ECO:0007669"/>
    <property type="project" value="TreeGrafter"/>
</dbReference>
<dbReference type="PROSITE" id="PS50011">
    <property type="entry name" value="PROTEIN_KINASE_DOM"/>
    <property type="match status" value="2"/>
</dbReference>
<dbReference type="InterPro" id="IPR053235">
    <property type="entry name" value="Ser_Thr_kinase"/>
</dbReference>
<accession>A0A5S9F795</accession>
<dbReference type="SMART" id="SM00220">
    <property type="entry name" value="S_TKc"/>
    <property type="match status" value="1"/>
</dbReference>
<dbReference type="Pfam" id="PF00069">
    <property type="entry name" value="Pkinase"/>
    <property type="match status" value="1"/>
</dbReference>
<dbReference type="OrthoDB" id="240423at2"/>
<dbReference type="Proteomes" id="UP000326354">
    <property type="component" value="Chromosome"/>
</dbReference>
<name>A0A5S9F795_UABAM</name>
<evidence type="ECO:0000313" key="2">
    <source>
        <dbReference type="EMBL" id="BBM87394.1"/>
    </source>
</evidence>
<proteinExistence type="predicted"/>